<feature type="region of interest" description="Disordered" evidence="1">
    <location>
        <begin position="1"/>
        <end position="104"/>
    </location>
</feature>
<organism evidence="2 3">
    <name type="scientific">Phyllosticta citribraziliensis</name>
    <dbReference type="NCBI Taxonomy" id="989973"/>
    <lineage>
        <taxon>Eukaryota</taxon>
        <taxon>Fungi</taxon>
        <taxon>Dikarya</taxon>
        <taxon>Ascomycota</taxon>
        <taxon>Pezizomycotina</taxon>
        <taxon>Dothideomycetes</taxon>
        <taxon>Dothideomycetes incertae sedis</taxon>
        <taxon>Botryosphaeriales</taxon>
        <taxon>Phyllostictaceae</taxon>
        <taxon>Phyllosticta</taxon>
    </lineage>
</organism>
<feature type="region of interest" description="Disordered" evidence="1">
    <location>
        <begin position="298"/>
        <end position="342"/>
    </location>
</feature>
<dbReference type="Proteomes" id="UP001360953">
    <property type="component" value="Unassembled WGS sequence"/>
</dbReference>
<evidence type="ECO:0000313" key="3">
    <source>
        <dbReference type="Proteomes" id="UP001360953"/>
    </source>
</evidence>
<feature type="compositionally biased region" description="Basic residues" evidence="1">
    <location>
        <begin position="7"/>
        <end position="17"/>
    </location>
</feature>
<feature type="compositionally biased region" description="Low complexity" evidence="1">
    <location>
        <begin position="203"/>
        <end position="216"/>
    </location>
</feature>
<sequence>MSIFSKLRAKSFKASKQKQKEPTATAEKQTPELEKENDAQPQPQSGAIPTVAVQEVPQDDPQAQPESKRASWRPVMNRTKSNESLKRLSAPVLRNSTSAPNLRTLKHRSSDLSIESVMLSLDFPMPASSTAKQPADTMTLKTRNSLVAPNQFTYDPSKTPAFVGRKKGRPRRLHPSSRASSFIRLQQIEPMAEENEDGETVDSSSTSTKSGSSGSSARSQYLEKKRSVQSSASTLSDTTGSSSPSSSSPSRRASWANSDRSGSSAGSSVSDVTIPPPICEGVAVAIPVVHVSVAFADPPVTTTIPPPPATYDDDEDDAGPVISVMEDDDSPPASPKCSTNAASLSTRSTFSLRKKRSWFRKKHDSGTITIF</sequence>
<dbReference type="RefSeq" id="XP_066650518.1">
    <property type="nucleotide sequence ID" value="XM_066794091.1"/>
</dbReference>
<accession>A0ABR1L4W7</accession>
<feature type="compositionally biased region" description="Acidic residues" evidence="1">
    <location>
        <begin position="191"/>
        <end position="200"/>
    </location>
</feature>
<evidence type="ECO:0000256" key="1">
    <source>
        <dbReference type="SAM" id="MobiDB-lite"/>
    </source>
</evidence>
<feature type="compositionally biased region" description="Low complexity" evidence="1">
    <location>
        <begin position="230"/>
        <end position="272"/>
    </location>
</feature>
<proteinExistence type="predicted"/>
<evidence type="ECO:0000313" key="2">
    <source>
        <dbReference type="EMBL" id="KAK7530279.1"/>
    </source>
</evidence>
<dbReference type="GeneID" id="92026997"/>
<protein>
    <submittedName>
        <fullName evidence="2">Uncharacterized protein</fullName>
    </submittedName>
</protein>
<gene>
    <name evidence="2" type="ORF">J3D65DRAFT_151832</name>
</gene>
<reference evidence="2 3" key="1">
    <citation type="submission" date="2024-04" db="EMBL/GenBank/DDBJ databases">
        <title>Phyllosticta paracitricarpa is synonymous to the EU quarantine fungus P. citricarpa based on phylogenomic analyses.</title>
        <authorList>
            <consortium name="Lawrence Berkeley National Laboratory"/>
            <person name="Van ingen-buijs V.A."/>
            <person name="Van westerhoven A.C."/>
            <person name="Haridas S."/>
            <person name="Skiadas P."/>
            <person name="Martin F."/>
            <person name="Groenewald J.Z."/>
            <person name="Crous P.W."/>
            <person name="Seidl M.F."/>
        </authorList>
    </citation>
    <scope>NUCLEOTIDE SEQUENCE [LARGE SCALE GENOMIC DNA]</scope>
    <source>
        <strain evidence="2 3">CPC 17464</strain>
    </source>
</reference>
<name>A0ABR1L4W7_9PEZI</name>
<keyword evidence="3" id="KW-1185">Reference proteome</keyword>
<feature type="compositionally biased region" description="Basic residues" evidence="1">
    <location>
        <begin position="164"/>
        <end position="175"/>
    </location>
</feature>
<feature type="region of interest" description="Disordered" evidence="1">
    <location>
        <begin position="149"/>
        <end position="276"/>
    </location>
</feature>
<dbReference type="EMBL" id="JBBPEH010000014">
    <property type="protein sequence ID" value="KAK7530279.1"/>
    <property type="molecule type" value="Genomic_DNA"/>
</dbReference>
<feature type="compositionally biased region" description="Basic and acidic residues" evidence="1">
    <location>
        <begin position="29"/>
        <end position="38"/>
    </location>
</feature>
<comment type="caution">
    <text evidence="2">The sequence shown here is derived from an EMBL/GenBank/DDBJ whole genome shotgun (WGS) entry which is preliminary data.</text>
</comment>